<evidence type="ECO:0000313" key="3">
    <source>
        <dbReference type="EMBL" id="SHJ28411.1"/>
    </source>
</evidence>
<dbReference type="RefSeq" id="WP_072908390.1">
    <property type="nucleotide sequence ID" value="NZ_FQZT01000006.1"/>
</dbReference>
<sequence length="104" mass="11177">MKKILILLAVAIFCASAVAVAVPPNKTLEFTDSSMGKVLFSGKVHADAGIKCMECHNKGMFPKMKKGTVDITMAEIYSGKLCGVCHNGKRAFEAKASCNRCHVK</sequence>
<feature type="chain" id="PRO_5009918277" evidence="1">
    <location>
        <begin position="22"/>
        <end position="104"/>
    </location>
</feature>
<feature type="domain" description="Cytochrome c7-like" evidence="2">
    <location>
        <begin position="38"/>
        <end position="102"/>
    </location>
</feature>
<dbReference type="Pfam" id="PF14522">
    <property type="entry name" value="Cytochrome_C7"/>
    <property type="match status" value="1"/>
</dbReference>
<keyword evidence="4" id="KW-1185">Reference proteome</keyword>
<dbReference type="OrthoDB" id="14108at2"/>
<proteinExistence type="predicted"/>
<accession>A0A1M6I1T2</accession>
<dbReference type="InterPro" id="IPR026352">
    <property type="entry name" value="Nanowire_3heme"/>
</dbReference>
<reference evidence="3 4" key="1">
    <citation type="submission" date="2016-11" db="EMBL/GenBank/DDBJ databases">
        <authorList>
            <person name="Jaros S."/>
            <person name="Januszkiewicz K."/>
            <person name="Wedrychowicz H."/>
        </authorList>
    </citation>
    <scope>NUCLEOTIDE SEQUENCE [LARGE SCALE GENOMIC DNA]</scope>
    <source>
        <strain evidence="3 4">DSM 5091</strain>
    </source>
</reference>
<dbReference type="InterPro" id="IPR036280">
    <property type="entry name" value="Multihaem_cyt_sf"/>
</dbReference>
<dbReference type="AlphaFoldDB" id="A0A1M6I1T2"/>
<protein>
    <submittedName>
        <fullName evidence="3">C(7)-type cytochrome triheme domain-containing protein</fullName>
    </submittedName>
</protein>
<gene>
    <name evidence="3" type="ORF">SAMN02745165_01975</name>
</gene>
<dbReference type="SUPFAM" id="SSF48695">
    <property type="entry name" value="Multiheme cytochromes"/>
    <property type="match status" value="1"/>
</dbReference>
<dbReference type="Proteomes" id="UP000184171">
    <property type="component" value="Unassembled WGS sequence"/>
</dbReference>
<evidence type="ECO:0000256" key="1">
    <source>
        <dbReference type="SAM" id="SignalP"/>
    </source>
</evidence>
<dbReference type="PANTHER" id="PTHR39425">
    <property type="entry name" value="LIPOPROTEIN CYTOCHROME C"/>
    <property type="match status" value="1"/>
</dbReference>
<dbReference type="STRING" id="1122189.SAMN02745165_01975"/>
<name>A0A1M6I1T2_MALRU</name>
<organism evidence="3 4">
    <name type="scientific">Malonomonas rubra DSM 5091</name>
    <dbReference type="NCBI Taxonomy" id="1122189"/>
    <lineage>
        <taxon>Bacteria</taxon>
        <taxon>Pseudomonadati</taxon>
        <taxon>Thermodesulfobacteriota</taxon>
        <taxon>Desulfuromonadia</taxon>
        <taxon>Desulfuromonadales</taxon>
        <taxon>Geopsychrobacteraceae</taxon>
        <taxon>Malonomonas</taxon>
    </lineage>
</organism>
<dbReference type="InterPro" id="IPR029467">
    <property type="entry name" value="Cyt_c7-like"/>
</dbReference>
<keyword evidence="1" id="KW-0732">Signal</keyword>
<dbReference type="NCBIfam" id="TIGR04257">
    <property type="entry name" value="nanowire_3heme"/>
    <property type="match status" value="1"/>
</dbReference>
<evidence type="ECO:0000259" key="2">
    <source>
        <dbReference type="Pfam" id="PF14522"/>
    </source>
</evidence>
<dbReference type="Gene3D" id="3.90.10.10">
    <property type="entry name" value="Cytochrome C3"/>
    <property type="match status" value="1"/>
</dbReference>
<dbReference type="EMBL" id="FQZT01000006">
    <property type="protein sequence ID" value="SHJ28411.1"/>
    <property type="molecule type" value="Genomic_DNA"/>
</dbReference>
<dbReference type="PANTHER" id="PTHR39425:SF1">
    <property type="entry name" value="CYTOCHROME C7-LIKE DOMAIN-CONTAINING PROTEIN"/>
    <property type="match status" value="1"/>
</dbReference>
<feature type="signal peptide" evidence="1">
    <location>
        <begin position="1"/>
        <end position="21"/>
    </location>
</feature>
<evidence type="ECO:0000313" key="4">
    <source>
        <dbReference type="Proteomes" id="UP000184171"/>
    </source>
</evidence>